<proteinExistence type="predicted"/>
<organism evidence="1 2">
    <name type="scientific">Botryobasidium botryosum (strain FD-172 SS1)</name>
    <dbReference type="NCBI Taxonomy" id="930990"/>
    <lineage>
        <taxon>Eukaryota</taxon>
        <taxon>Fungi</taxon>
        <taxon>Dikarya</taxon>
        <taxon>Basidiomycota</taxon>
        <taxon>Agaricomycotina</taxon>
        <taxon>Agaricomycetes</taxon>
        <taxon>Cantharellales</taxon>
        <taxon>Botryobasidiaceae</taxon>
        <taxon>Botryobasidium</taxon>
    </lineage>
</organism>
<protein>
    <submittedName>
        <fullName evidence="1">Uncharacterized protein</fullName>
    </submittedName>
</protein>
<sequence>MFRRGFPLSHQLEPFRYTMKAVTSRAGPKNDEHDGATPLFPYGRWLNHRPAPRLAPNSCMLDLRCKARVHV</sequence>
<dbReference type="Proteomes" id="UP000027195">
    <property type="component" value="Unassembled WGS sequence"/>
</dbReference>
<dbReference type="EMBL" id="KL198036">
    <property type="protein sequence ID" value="KDQ14792.1"/>
    <property type="molecule type" value="Genomic_DNA"/>
</dbReference>
<dbReference type="HOGENOM" id="CLU_2739682_0_0_1"/>
<dbReference type="InParanoid" id="A0A067MSH7"/>
<name>A0A067MSH7_BOTB1</name>
<keyword evidence="2" id="KW-1185">Reference proteome</keyword>
<reference evidence="2" key="1">
    <citation type="journal article" date="2014" name="Proc. Natl. Acad. Sci. U.S.A.">
        <title>Extensive sampling of basidiomycete genomes demonstrates inadequacy of the white-rot/brown-rot paradigm for wood decay fungi.</title>
        <authorList>
            <person name="Riley R."/>
            <person name="Salamov A.A."/>
            <person name="Brown D.W."/>
            <person name="Nagy L.G."/>
            <person name="Floudas D."/>
            <person name="Held B.W."/>
            <person name="Levasseur A."/>
            <person name="Lombard V."/>
            <person name="Morin E."/>
            <person name="Otillar R."/>
            <person name="Lindquist E.A."/>
            <person name="Sun H."/>
            <person name="LaButti K.M."/>
            <person name="Schmutz J."/>
            <person name="Jabbour D."/>
            <person name="Luo H."/>
            <person name="Baker S.E."/>
            <person name="Pisabarro A.G."/>
            <person name="Walton J.D."/>
            <person name="Blanchette R.A."/>
            <person name="Henrissat B."/>
            <person name="Martin F."/>
            <person name="Cullen D."/>
            <person name="Hibbett D.S."/>
            <person name="Grigoriev I.V."/>
        </authorList>
    </citation>
    <scope>NUCLEOTIDE SEQUENCE [LARGE SCALE GENOMIC DNA]</scope>
    <source>
        <strain evidence="2">FD-172 SS1</strain>
    </source>
</reference>
<accession>A0A067MSH7</accession>
<dbReference type="AlphaFoldDB" id="A0A067MSH7"/>
<evidence type="ECO:0000313" key="2">
    <source>
        <dbReference type="Proteomes" id="UP000027195"/>
    </source>
</evidence>
<gene>
    <name evidence="1" type="ORF">BOTBODRAFT_341446</name>
</gene>
<evidence type="ECO:0000313" key="1">
    <source>
        <dbReference type="EMBL" id="KDQ14792.1"/>
    </source>
</evidence>